<proteinExistence type="predicted"/>
<feature type="transmembrane region" description="Helical" evidence="1">
    <location>
        <begin position="153"/>
        <end position="172"/>
    </location>
</feature>
<evidence type="ECO:0000313" key="3">
    <source>
        <dbReference type="Proteomes" id="UP001138961"/>
    </source>
</evidence>
<name>A0ABS8BVX5_9RHOB</name>
<dbReference type="Proteomes" id="UP001138961">
    <property type="component" value="Unassembled WGS sequence"/>
</dbReference>
<keyword evidence="1" id="KW-0472">Membrane</keyword>
<evidence type="ECO:0000313" key="2">
    <source>
        <dbReference type="EMBL" id="MCB5199887.1"/>
    </source>
</evidence>
<accession>A0ABS8BVX5</accession>
<sequence length="173" mass="17813">MTLTIPDDDHGQIRIFAVTPPADPALLEADPAAIAKALGTDALNLDFVDVVDTRNLAGLSLLDYLHQGYDVPSDLADDAALRDISGPVILVMSRASWGQKVTLVPAPGVRHVTTLGEPARLRPPVSPIASAGATGAIPPGKGPPSNAAMSGRVATLALLVLFALVGVMIWVAS</sequence>
<keyword evidence="1" id="KW-1133">Transmembrane helix</keyword>
<comment type="caution">
    <text evidence="2">The sequence shown here is derived from an EMBL/GenBank/DDBJ whole genome shotgun (WGS) entry which is preliminary data.</text>
</comment>
<dbReference type="EMBL" id="JAJATZ010000005">
    <property type="protein sequence ID" value="MCB5199887.1"/>
    <property type="molecule type" value="Genomic_DNA"/>
</dbReference>
<protein>
    <submittedName>
        <fullName evidence="2">Uncharacterized protein</fullName>
    </submittedName>
</protein>
<reference evidence="2" key="1">
    <citation type="submission" date="2021-10" db="EMBL/GenBank/DDBJ databases">
        <title>Loktanella gaetbuli sp. nov., isolated from a tidal flat.</title>
        <authorList>
            <person name="Park S."/>
            <person name="Yoon J.-H."/>
        </authorList>
    </citation>
    <scope>NUCLEOTIDE SEQUENCE</scope>
    <source>
        <strain evidence="2">TSTF-M6</strain>
    </source>
</reference>
<evidence type="ECO:0000256" key="1">
    <source>
        <dbReference type="SAM" id="Phobius"/>
    </source>
</evidence>
<gene>
    <name evidence="2" type="ORF">LGQ03_11625</name>
</gene>
<keyword evidence="3" id="KW-1185">Reference proteome</keyword>
<organism evidence="2 3">
    <name type="scientific">Loktanella gaetbuli</name>
    <dbReference type="NCBI Taxonomy" id="2881335"/>
    <lineage>
        <taxon>Bacteria</taxon>
        <taxon>Pseudomonadati</taxon>
        <taxon>Pseudomonadota</taxon>
        <taxon>Alphaproteobacteria</taxon>
        <taxon>Rhodobacterales</taxon>
        <taxon>Roseobacteraceae</taxon>
        <taxon>Loktanella</taxon>
    </lineage>
</organism>
<keyword evidence="1" id="KW-0812">Transmembrane</keyword>
<dbReference type="RefSeq" id="WP_226748536.1">
    <property type="nucleotide sequence ID" value="NZ_JAJATZ010000005.1"/>
</dbReference>